<organism evidence="2 3">
    <name type="scientific">Klebsiella phage Menlow</name>
    <dbReference type="NCBI Taxonomy" id="2054273"/>
    <lineage>
        <taxon>Viruses</taxon>
        <taxon>Duplodnaviria</taxon>
        <taxon>Heunggongvirae</taxon>
        <taxon>Uroviricota</taxon>
        <taxon>Caudoviricetes</taxon>
        <taxon>Pantevenvirales</taxon>
        <taxon>Ackermannviridae</taxon>
        <taxon>Taipeivirus</taxon>
        <taxon>Taipeivirus menlow</taxon>
    </lineage>
</organism>
<gene>
    <name evidence="2" type="ORF">CPT_Menlow_162</name>
</gene>
<protein>
    <submittedName>
        <fullName evidence="2">Uncharacterized protein</fullName>
    </submittedName>
</protein>
<proteinExistence type="predicted"/>
<keyword evidence="1" id="KW-0472">Membrane</keyword>
<dbReference type="EMBL" id="MG428990">
    <property type="protein sequence ID" value="AUG87863.1"/>
    <property type="molecule type" value="Genomic_DNA"/>
</dbReference>
<evidence type="ECO:0000256" key="1">
    <source>
        <dbReference type="SAM" id="Phobius"/>
    </source>
</evidence>
<keyword evidence="1" id="KW-0812">Transmembrane</keyword>
<evidence type="ECO:0000313" key="3">
    <source>
        <dbReference type="Proteomes" id="UP000241701"/>
    </source>
</evidence>
<evidence type="ECO:0000313" key="2">
    <source>
        <dbReference type="EMBL" id="AUG87863.1"/>
    </source>
</evidence>
<reference evidence="3" key="1">
    <citation type="submission" date="2017-11" db="EMBL/GenBank/DDBJ databases">
        <title>Complete Genome of Klebsiella pneumoniae Myophage Menlow.</title>
        <authorList>
            <person name="Newkirk H.N."/>
            <person name="Lessor L."/>
            <person name="Liu M."/>
        </authorList>
    </citation>
    <scope>NUCLEOTIDE SEQUENCE [LARGE SCALE GENOMIC DNA]</scope>
</reference>
<feature type="transmembrane region" description="Helical" evidence="1">
    <location>
        <begin position="88"/>
        <end position="115"/>
    </location>
</feature>
<keyword evidence="1" id="KW-1133">Transmembrane helix</keyword>
<dbReference type="Proteomes" id="UP000241701">
    <property type="component" value="Segment"/>
</dbReference>
<feature type="transmembrane region" description="Helical" evidence="1">
    <location>
        <begin position="40"/>
        <end position="60"/>
    </location>
</feature>
<accession>A0A2H5BNE7</accession>
<name>A0A2H5BNE7_9CAUD</name>
<sequence>MKSIFVKICSILISILVVVSLVSGYVDIGIPPFDGLGVALVYVNIVLLVLLSIFLLFTLAEGGKSILKQEKLLGQKTSYAWRNTESTIIFVVVALTGHIITAVLYAIAILIYRAFEYTARLEYKKLTTVSGNDK</sequence>
<keyword evidence="3" id="KW-1185">Reference proteome</keyword>